<dbReference type="SUPFAM" id="SSF53649">
    <property type="entry name" value="Alkaline phosphatase-like"/>
    <property type="match status" value="1"/>
</dbReference>
<dbReference type="InterPro" id="IPR017850">
    <property type="entry name" value="Alkaline_phosphatase_core_sf"/>
</dbReference>
<gene>
    <name evidence="1" type="ORF">Aco03nite_012810</name>
</gene>
<dbReference type="Pfam" id="PF01663">
    <property type="entry name" value="Phosphodiest"/>
    <property type="match status" value="1"/>
</dbReference>
<accession>A0ABQ3X319</accession>
<evidence type="ECO:0000313" key="2">
    <source>
        <dbReference type="Proteomes" id="UP000612282"/>
    </source>
</evidence>
<comment type="caution">
    <text evidence="1">The sequence shown here is derived from an EMBL/GenBank/DDBJ whole genome shotgun (WGS) entry which is preliminary data.</text>
</comment>
<proteinExistence type="predicted"/>
<evidence type="ECO:0000313" key="1">
    <source>
        <dbReference type="EMBL" id="GID52877.1"/>
    </source>
</evidence>
<dbReference type="EMBL" id="BOMG01000024">
    <property type="protein sequence ID" value="GID52877.1"/>
    <property type="molecule type" value="Genomic_DNA"/>
</dbReference>
<dbReference type="InterPro" id="IPR002591">
    <property type="entry name" value="Phosphodiest/P_Trfase"/>
</dbReference>
<dbReference type="Proteomes" id="UP000612282">
    <property type="component" value="Unassembled WGS sequence"/>
</dbReference>
<sequence>MTGAADHLPSDAFRVVTPAYGGGSLADLLPSVCAVLGVPGMTDTLGLGARLDGVDRVGVLLVDGMGAYNLPLMKPHAPVLGELSGGTLTSAFPSTTPVSLVTVGAGVPPGAHGVLGFTVRRPDGRVLNHIAWADDPDPRRWQPVPTTLELATAAGVPVTVVSRGLYRGTGLSVAANRGGRYHVADDGPAVAEGMLAALRAGPGLVYGYHPDLDKAGHEAGVGSPEWEAAARGVDRLLDRLVHELPAGAALLVIADHGQFNVPLDGRHDVADLGGGIVAAAGEPRVRYLWTADGARDDVTAACRSVLQDQARVLVREEAVAEGWFGPIVPPEHAARIGDVVVICQERTIVTANDWEPASTGRLIAYHGSATAAEMTVPLLIAR</sequence>
<keyword evidence="2" id="KW-1185">Reference proteome</keyword>
<organism evidence="1 2">
    <name type="scientific">Actinoplanes couchii</name>
    <dbReference type="NCBI Taxonomy" id="403638"/>
    <lineage>
        <taxon>Bacteria</taxon>
        <taxon>Bacillati</taxon>
        <taxon>Actinomycetota</taxon>
        <taxon>Actinomycetes</taxon>
        <taxon>Micromonosporales</taxon>
        <taxon>Micromonosporaceae</taxon>
        <taxon>Actinoplanes</taxon>
    </lineage>
</organism>
<dbReference type="Gene3D" id="3.40.720.10">
    <property type="entry name" value="Alkaline Phosphatase, subunit A"/>
    <property type="match status" value="1"/>
</dbReference>
<dbReference type="RefSeq" id="WP_203793814.1">
    <property type="nucleotide sequence ID" value="NZ_BAAAQE010000076.1"/>
</dbReference>
<reference evidence="1 2" key="1">
    <citation type="submission" date="2021-01" db="EMBL/GenBank/DDBJ databases">
        <title>Whole genome shotgun sequence of Actinoplanes couchii NBRC 106145.</title>
        <authorList>
            <person name="Komaki H."/>
            <person name="Tamura T."/>
        </authorList>
    </citation>
    <scope>NUCLEOTIDE SEQUENCE [LARGE SCALE GENOMIC DNA]</scope>
    <source>
        <strain evidence="1 2">NBRC 106145</strain>
    </source>
</reference>
<protein>
    <submittedName>
        <fullName evidence="1">Alkaline phosphatase family protein</fullName>
    </submittedName>
</protein>
<name>A0ABQ3X319_9ACTN</name>